<evidence type="ECO:0000256" key="4">
    <source>
        <dbReference type="ARBA" id="ARBA00023136"/>
    </source>
</evidence>
<dbReference type="OrthoDB" id="6500128at2759"/>
<gene>
    <name evidence="5" type="ORF">TELCIR_14950</name>
</gene>
<keyword evidence="3" id="KW-1133">Transmembrane helix</keyword>
<evidence type="ECO:0008006" key="7">
    <source>
        <dbReference type="Google" id="ProtNLM"/>
    </source>
</evidence>
<sequence>MMGSLALGQAGPQFAVLGAAQGAAASIFEVLDREPEIDSTSNKGRRDMKIKGNIEVKNVIFNYPSRPDIRVS</sequence>
<dbReference type="Gene3D" id="3.40.50.300">
    <property type="entry name" value="P-loop containing nucleotide triphosphate hydrolases"/>
    <property type="match status" value="1"/>
</dbReference>
<dbReference type="Gene3D" id="1.20.1560.10">
    <property type="entry name" value="ABC transporter type 1, transmembrane domain"/>
    <property type="match status" value="1"/>
</dbReference>
<evidence type="ECO:0000313" key="5">
    <source>
        <dbReference type="EMBL" id="PIO63446.1"/>
    </source>
</evidence>
<dbReference type="EMBL" id="KZ350901">
    <property type="protein sequence ID" value="PIO63446.1"/>
    <property type="molecule type" value="Genomic_DNA"/>
</dbReference>
<keyword evidence="6" id="KW-1185">Reference proteome</keyword>
<name>A0A2G9TZI7_TELCI</name>
<dbReference type="Proteomes" id="UP000230423">
    <property type="component" value="Unassembled WGS sequence"/>
</dbReference>
<keyword evidence="4" id="KW-0472">Membrane</keyword>
<dbReference type="AlphaFoldDB" id="A0A2G9TZI7"/>
<evidence type="ECO:0000256" key="1">
    <source>
        <dbReference type="ARBA" id="ARBA00004141"/>
    </source>
</evidence>
<dbReference type="PANTHER" id="PTHR24222:SF76">
    <property type="entry name" value="MYCOBACTIN IMPORT ATP-BINDING_PERMEASE PROTEIN IRTB"/>
    <property type="match status" value="1"/>
</dbReference>
<proteinExistence type="predicted"/>
<dbReference type="GO" id="GO:0005886">
    <property type="term" value="C:plasma membrane"/>
    <property type="evidence" value="ECO:0007669"/>
    <property type="project" value="TreeGrafter"/>
</dbReference>
<evidence type="ECO:0000256" key="3">
    <source>
        <dbReference type="ARBA" id="ARBA00022989"/>
    </source>
</evidence>
<evidence type="ECO:0000256" key="2">
    <source>
        <dbReference type="ARBA" id="ARBA00022692"/>
    </source>
</evidence>
<dbReference type="InterPro" id="IPR027417">
    <property type="entry name" value="P-loop_NTPase"/>
</dbReference>
<comment type="subcellular location">
    <subcellularLocation>
        <location evidence="1">Membrane</location>
        <topology evidence="1">Multi-pass membrane protein</topology>
    </subcellularLocation>
</comment>
<keyword evidence="2" id="KW-0812">Transmembrane</keyword>
<dbReference type="PANTHER" id="PTHR24222">
    <property type="entry name" value="ABC TRANSPORTER B FAMILY"/>
    <property type="match status" value="1"/>
</dbReference>
<dbReference type="InterPro" id="IPR036640">
    <property type="entry name" value="ABC1_TM_sf"/>
</dbReference>
<accession>A0A2G9TZI7</accession>
<dbReference type="InterPro" id="IPR039421">
    <property type="entry name" value="Type_1_exporter"/>
</dbReference>
<reference evidence="5 6" key="1">
    <citation type="submission" date="2015-09" db="EMBL/GenBank/DDBJ databases">
        <title>Draft genome of the parasitic nematode Teladorsagia circumcincta isolate WARC Sus (inbred).</title>
        <authorList>
            <person name="Mitreva M."/>
        </authorList>
    </citation>
    <scope>NUCLEOTIDE SEQUENCE [LARGE SCALE GENOMIC DNA]</scope>
    <source>
        <strain evidence="5 6">S</strain>
    </source>
</reference>
<organism evidence="5 6">
    <name type="scientific">Teladorsagia circumcincta</name>
    <name type="common">Brown stomach worm</name>
    <name type="synonym">Ostertagia circumcincta</name>
    <dbReference type="NCBI Taxonomy" id="45464"/>
    <lineage>
        <taxon>Eukaryota</taxon>
        <taxon>Metazoa</taxon>
        <taxon>Ecdysozoa</taxon>
        <taxon>Nematoda</taxon>
        <taxon>Chromadorea</taxon>
        <taxon>Rhabditida</taxon>
        <taxon>Rhabditina</taxon>
        <taxon>Rhabditomorpha</taxon>
        <taxon>Strongyloidea</taxon>
        <taxon>Trichostrongylidae</taxon>
        <taxon>Teladorsagia</taxon>
    </lineage>
</organism>
<protein>
    <recommendedName>
        <fullName evidence="7">ABC transmembrane type-1 domain-containing protein</fullName>
    </recommendedName>
</protein>
<dbReference type="GO" id="GO:0042626">
    <property type="term" value="F:ATPase-coupled transmembrane transporter activity"/>
    <property type="evidence" value="ECO:0007669"/>
    <property type="project" value="TreeGrafter"/>
</dbReference>
<dbReference type="GO" id="GO:0005524">
    <property type="term" value="F:ATP binding"/>
    <property type="evidence" value="ECO:0007669"/>
    <property type="project" value="InterPro"/>
</dbReference>
<evidence type="ECO:0000313" key="6">
    <source>
        <dbReference type="Proteomes" id="UP000230423"/>
    </source>
</evidence>